<feature type="transmembrane region" description="Helical" evidence="1">
    <location>
        <begin position="208"/>
        <end position="225"/>
    </location>
</feature>
<feature type="transmembrane region" description="Helical" evidence="1">
    <location>
        <begin position="178"/>
        <end position="196"/>
    </location>
</feature>
<dbReference type="RefSeq" id="WP_068010404.1">
    <property type="nucleotide sequence ID" value="NZ_FOFM01000014.1"/>
</dbReference>
<evidence type="ECO:0000313" key="3">
    <source>
        <dbReference type="Proteomes" id="UP000076577"/>
    </source>
</evidence>
<dbReference type="InterPro" id="IPR011606">
    <property type="entry name" value="Brnchd-chn_aa_trnsp_permease"/>
</dbReference>
<dbReference type="OrthoDB" id="7675159at2"/>
<accession>A0A165TWL9</accession>
<dbReference type="AlphaFoldDB" id="A0A165TWL9"/>
<proteinExistence type="predicted"/>
<protein>
    <submittedName>
        <fullName evidence="2">AzlC protein</fullName>
    </submittedName>
</protein>
<evidence type="ECO:0000313" key="2">
    <source>
        <dbReference type="EMBL" id="KZL06727.1"/>
    </source>
</evidence>
<feature type="transmembrane region" description="Helical" evidence="1">
    <location>
        <begin position="150"/>
        <end position="172"/>
    </location>
</feature>
<organism evidence="2 3">
    <name type="scientific">Pseudovibrio axinellae</name>
    <dbReference type="NCBI Taxonomy" id="989403"/>
    <lineage>
        <taxon>Bacteria</taxon>
        <taxon>Pseudomonadati</taxon>
        <taxon>Pseudomonadota</taxon>
        <taxon>Alphaproteobacteria</taxon>
        <taxon>Hyphomicrobiales</taxon>
        <taxon>Stappiaceae</taxon>
        <taxon>Pseudovibrio</taxon>
    </lineage>
</organism>
<dbReference type="Proteomes" id="UP000076577">
    <property type="component" value="Unassembled WGS sequence"/>
</dbReference>
<feature type="transmembrane region" description="Helical" evidence="1">
    <location>
        <begin position="231"/>
        <end position="248"/>
    </location>
</feature>
<feature type="transmembrane region" description="Helical" evidence="1">
    <location>
        <begin position="65"/>
        <end position="98"/>
    </location>
</feature>
<dbReference type="PATRIC" id="fig|989403.3.peg.4633"/>
<comment type="caution">
    <text evidence="2">The sequence shown here is derived from an EMBL/GenBank/DDBJ whole genome shotgun (WGS) entry which is preliminary data.</text>
</comment>
<keyword evidence="1" id="KW-0472">Membrane</keyword>
<dbReference type="EMBL" id="LMCB01000139">
    <property type="protein sequence ID" value="KZL06727.1"/>
    <property type="molecule type" value="Genomic_DNA"/>
</dbReference>
<reference evidence="2 3" key="1">
    <citation type="journal article" date="2016" name="Front. Microbiol.">
        <title>Comparative Genomic Analysis Reveals a Diverse Repertoire of Genes Involved in Prokaryote-Eukaryote Interactions within the Pseudovibrio Genus.</title>
        <authorList>
            <person name="Romano S."/>
            <person name="Fernandez-Guerra A."/>
            <person name="Reen F.J."/>
            <person name="Glockner F.O."/>
            <person name="Crowley S.P."/>
            <person name="O'Sullivan O."/>
            <person name="Cotter P.D."/>
            <person name="Adams C."/>
            <person name="Dobson A.D."/>
            <person name="O'Gara F."/>
        </authorList>
    </citation>
    <scope>NUCLEOTIDE SEQUENCE [LARGE SCALE GENOMIC DNA]</scope>
    <source>
        <strain evidence="2 3">Ad2</strain>
    </source>
</reference>
<keyword evidence="1" id="KW-0812">Transmembrane</keyword>
<keyword evidence="3" id="KW-1185">Reference proteome</keyword>
<feature type="transmembrane region" description="Helical" evidence="1">
    <location>
        <begin position="118"/>
        <end position="138"/>
    </location>
</feature>
<feature type="transmembrane region" description="Helical" evidence="1">
    <location>
        <begin position="23"/>
        <end position="44"/>
    </location>
</feature>
<dbReference type="STRING" id="989403.SAMN05421798_11452"/>
<sequence>MTNQNIEAAEDDDPSEFEGGAYWFRQGAIGAFCLPTLILMMAFVGFTSLAREVGLTLIEVLMMSLLMWALPSIVVLTGALSAGVGLIPAAIAVALSAVRLMPMTVALVPILRDGKRTKLWHLLIASHFVAVTAWVFAMRNLPDLPRAARLPFFAGFGGTVHFVVLCSTALFYMALPVIPPPLAAGLVLLTPVYFMFSMYQASRTGGDKLALGLGLVLGPVFYLLFPGADLLLTGFVGGTIAFVAWLFATKRAEL</sequence>
<gene>
    <name evidence="2" type="ORF">PsAD2_04240</name>
</gene>
<dbReference type="Pfam" id="PF03591">
    <property type="entry name" value="AzlC"/>
    <property type="match status" value="1"/>
</dbReference>
<keyword evidence="1" id="KW-1133">Transmembrane helix</keyword>
<name>A0A165TWL9_9HYPH</name>
<evidence type="ECO:0000256" key="1">
    <source>
        <dbReference type="SAM" id="Phobius"/>
    </source>
</evidence>